<keyword evidence="6 7" id="KW-0067">ATP-binding</keyword>
<dbReference type="PANTHER" id="PTHR46566:SF5">
    <property type="entry name" value="1-PHOSPHOFRUCTOKINASE"/>
    <property type="match status" value="1"/>
</dbReference>
<evidence type="ECO:0000256" key="8">
    <source>
        <dbReference type="NCBIfam" id="TIGR01231"/>
    </source>
</evidence>
<evidence type="ECO:0000256" key="7">
    <source>
        <dbReference type="HAMAP-Rule" id="MF_01557"/>
    </source>
</evidence>
<dbReference type="GO" id="GO:0008443">
    <property type="term" value="F:phosphofructokinase activity"/>
    <property type="evidence" value="ECO:0007669"/>
    <property type="project" value="UniProtKB-ARBA"/>
</dbReference>
<dbReference type="NCBIfam" id="TIGR01231">
    <property type="entry name" value="lacC"/>
    <property type="match status" value="1"/>
</dbReference>
<comment type="pathway">
    <text evidence="7 9">Carbohydrate metabolism; D-tagatose 6-phosphate degradation; D-glyceraldehyde 3-phosphate and glycerone phosphate from D-tagatose 6-phosphate: step 1/2.</text>
</comment>
<dbReference type="GO" id="GO:0005524">
    <property type="term" value="F:ATP binding"/>
    <property type="evidence" value="ECO:0007669"/>
    <property type="project" value="UniProtKB-KW"/>
</dbReference>
<dbReference type="PROSITE" id="PS00584">
    <property type="entry name" value="PFKB_KINASES_2"/>
    <property type="match status" value="1"/>
</dbReference>
<dbReference type="InterPro" id="IPR002173">
    <property type="entry name" value="Carboh/pur_kinase_PfkB_CS"/>
</dbReference>
<dbReference type="GO" id="GO:0044281">
    <property type="term" value="P:small molecule metabolic process"/>
    <property type="evidence" value="ECO:0007669"/>
    <property type="project" value="UniProtKB-ARBA"/>
</dbReference>
<dbReference type="Gene3D" id="3.40.1190.20">
    <property type="match status" value="1"/>
</dbReference>
<dbReference type="NCBIfam" id="NF010033">
    <property type="entry name" value="PRK13508.1"/>
    <property type="match status" value="1"/>
</dbReference>
<evidence type="ECO:0000256" key="6">
    <source>
        <dbReference type="ARBA" id="ARBA00022840"/>
    </source>
</evidence>
<gene>
    <name evidence="7 11" type="primary">lacC</name>
    <name evidence="11" type="ORF">NCTC10904_00663</name>
</gene>
<dbReference type="RefSeq" id="WP_126435255.1">
    <property type="nucleotide sequence ID" value="NZ_LR134002.1"/>
</dbReference>
<dbReference type="Proteomes" id="UP000266918">
    <property type="component" value="Chromosome"/>
</dbReference>
<dbReference type="CDD" id="cd01164">
    <property type="entry name" value="FruK_PfkB_like"/>
    <property type="match status" value="1"/>
</dbReference>
<keyword evidence="5 7" id="KW-0418">Kinase</keyword>
<dbReference type="SUPFAM" id="SSF53613">
    <property type="entry name" value="Ribokinase-like"/>
    <property type="match status" value="1"/>
</dbReference>
<evidence type="ECO:0000256" key="4">
    <source>
        <dbReference type="ARBA" id="ARBA00022741"/>
    </source>
</evidence>
<dbReference type="GO" id="GO:0005829">
    <property type="term" value="C:cytosol"/>
    <property type="evidence" value="ECO:0007669"/>
    <property type="project" value="TreeGrafter"/>
</dbReference>
<evidence type="ECO:0000256" key="3">
    <source>
        <dbReference type="ARBA" id="ARBA00022736"/>
    </source>
</evidence>
<reference evidence="11 12" key="1">
    <citation type="submission" date="2018-12" db="EMBL/GenBank/DDBJ databases">
        <authorList>
            <consortium name="Pathogen Informatics"/>
        </authorList>
    </citation>
    <scope>NUCLEOTIDE SEQUENCE [LARGE SCALE GENOMIC DNA]</scope>
    <source>
        <strain evidence="12">NCTC 10904</strain>
    </source>
</reference>
<evidence type="ECO:0000256" key="2">
    <source>
        <dbReference type="ARBA" id="ARBA00022679"/>
    </source>
</evidence>
<dbReference type="InterPro" id="IPR017583">
    <property type="entry name" value="Tagatose/fructose_Pkinase"/>
</dbReference>
<dbReference type="PIRSF" id="PIRSF000535">
    <property type="entry name" value="1PFK/6PFK/LacC"/>
    <property type="match status" value="1"/>
</dbReference>
<evidence type="ECO:0000313" key="12">
    <source>
        <dbReference type="Proteomes" id="UP000266918"/>
    </source>
</evidence>
<evidence type="ECO:0000259" key="10">
    <source>
        <dbReference type="Pfam" id="PF00294"/>
    </source>
</evidence>
<comment type="similarity">
    <text evidence="1">Belongs to the carbohydrate kinase pfkB family.</text>
</comment>
<dbReference type="InterPro" id="IPR029056">
    <property type="entry name" value="Ribokinase-like"/>
</dbReference>
<name>A0AAJ5NH87_STRSA</name>
<comment type="similarity">
    <text evidence="7 9">Belongs to the carbohydrate kinase PfkB family. LacC subfamily.</text>
</comment>
<dbReference type="InterPro" id="IPR005926">
    <property type="entry name" value="LacC"/>
</dbReference>
<keyword evidence="3 7" id="KW-0423">Lactose metabolism</keyword>
<keyword evidence="2 7" id="KW-0808">Transferase</keyword>
<feature type="domain" description="Carbohydrate kinase PfkB" evidence="10">
    <location>
        <begin position="10"/>
        <end position="291"/>
    </location>
</feature>
<dbReference type="NCBIfam" id="TIGR03168">
    <property type="entry name" value="1-PFK"/>
    <property type="match status" value="1"/>
</dbReference>
<dbReference type="AlphaFoldDB" id="A0AAJ5NH87"/>
<dbReference type="HAMAP" id="MF_01557">
    <property type="entry name" value="LacC"/>
    <property type="match status" value="1"/>
</dbReference>
<accession>A0AAJ5NH87</accession>
<evidence type="ECO:0000256" key="9">
    <source>
        <dbReference type="PIRNR" id="PIRNR000535"/>
    </source>
</evidence>
<dbReference type="FunFam" id="3.40.1190.20:FF:000001">
    <property type="entry name" value="Phosphofructokinase"/>
    <property type="match status" value="1"/>
</dbReference>
<dbReference type="PANTHER" id="PTHR46566">
    <property type="entry name" value="1-PHOSPHOFRUCTOKINASE-RELATED"/>
    <property type="match status" value="1"/>
</dbReference>
<dbReference type="GO" id="GO:0019512">
    <property type="term" value="P:lactose catabolic process via tagatose-6-phosphate"/>
    <property type="evidence" value="ECO:0007669"/>
    <property type="project" value="InterPro"/>
</dbReference>
<comment type="catalytic activity">
    <reaction evidence="7 9">
        <text>D-tagatofuranose 6-phosphate + ATP = D-tagatofuranose 1,6-bisphosphate + ADP + H(+)</text>
        <dbReference type="Rhea" id="RHEA:12420"/>
        <dbReference type="ChEBI" id="CHEBI:15378"/>
        <dbReference type="ChEBI" id="CHEBI:30616"/>
        <dbReference type="ChEBI" id="CHEBI:58694"/>
        <dbReference type="ChEBI" id="CHEBI:58695"/>
        <dbReference type="ChEBI" id="CHEBI:456216"/>
        <dbReference type="EC" id="2.7.1.144"/>
    </reaction>
</comment>
<dbReference type="InterPro" id="IPR011611">
    <property type="entry name" value="PfkB_dom"/>
</dbReference>
<evidence type="ECO:0000256" key="1">
    <source>
        <dbReference type="ARBA" id="ARBA00005380"/>
    </source>
</evidence>
<evidence type="ECO:0000256" key="5">
    <source>
        <dbReference type="ARBA" id="ARBA00022777"/>
    </source>
</evidence>
<dbReference type="GO" id="GO:0009024">
    <property type="term" value="F:tagatose-6-phosphate kinase activity"/>
    <property type="evidence" value="ECO:0007669"/>
    <property type="project" value="UniProtKB-UniRule"/>
</dbReference>
<dbReference type="PROSITE" id="PS00583">
    <property type="entry name" value="PFKB_KINASES_1"/>
    <property type="match status" value="1"/>
</dbReference>
<sequence length="309" mass="33167">MILTVTMNPSIDISYPLEELKIDTVNRVSEVSKTAGGKGLNVTRVLAEIGDHVAATGLIGGNNGEFLLQNLHANVQPSFYNISGATRNCIAILHEGKQTEILEAGPTITADEANGFLHHFKSLMESAEVVSISGSLPAGLPTEYYIQLIEMANQAGNKVVLDCSGAALEAVLKSDVKPTAIKPNNEELSQLLGREVSKDLDELKAVLSEPLFDGIEWIIVSLGEDGAFAKHWDTFYKVDIPKIQVVNPVGSGDSTVAGISSALSHQEDDVSLLKKANVLGMLNAQEKMTGHVNVENYDGLYNQITVKEV</sequence>
<dbReference type="GO" id="GO:2001059">
    <property type="term" value="P:D-tagatose 6-phosphate catabolic process"/>
    <property type="evidence" value="ECO:0007669"/>
    <property type="project" value="UniProtKB-UniRule"/>
</dbReference>
<keyword evidence="4 7" id="KW-0547">Nucleotide-binding</keyword>
<dbReference type="Pfam" id="PF00294">
    <property type="entry name" value="PfkB"/>
    <property type="match status" value="1"/>
</dbReference>
<dbReference type="EMBL" id="LR134002">
    <property type="protein sequence ID" value="VDY70617.1"/>
    <property type="molecule type" value="Genomic_DNA"/>
</dbReference>
<evidence type="ECO:0000313" key="11">
    <source>
        <dbReference type="EMBL" id="VDY70617.1"/>
    </source>
</evidence>
<protein>
    <recommendedName>
        <fullName evidence="7 8">Tagatose-6-phosphate kinase</fullName>
        <ecNumber evidence="7 8">2.7.1.144</ecNumber>
    </recommendedName>
    <alternativeName>
        <fullName evidence="7">Phosphotagatokinase</fullName>
    </alternativeName>
</protein>
<organism evidence="11 12">
    <name type="scientific">Streptococcus sanguinis</name>
    <dbReference type="NCBI Taxonomy" id="1305"/>
    <lineage>
        <taxon>Bacteria</taxon>
        <taxon>Bacillati</taxon>
        <taxon>Bacillota</taxon>
        <taxon>Bacilli</taxon>
        <taxon>Lactobacillales</taxon>
        <taxon>Streptococcaceae</taxon>
        <taxon>Streptococcus</taxon>
    </lineage>
</organism>
<proteinExistence type="inferred from homology"/>
<dbReference type="EC" id="2.7.1.144" evidence="7 8"/>